<feature type="transmembrane region" description="Helical" evidence="1">
    <location>
        <begin position="12"/>
        <end position="32"/>
    </location>
</feature>
<dbReference type="AlphaFoldDB" id="A0A1C4UIF8"/>
<feature type="transmembrane region" description="Helical" evidence="1">
    <location>
        <begin position="79"/>
        <end position="98"/>
    </location>
</feature>
<evidence type="ECO:0000313" key="2">
    <source>
        <dbReference type="EMBL" id="SCE71496.1"/>
    </source>
</evidence>
<feature type="transmembrane region" description="Helical" evidence="1">
    <location>
        <begin position="44"/>
        <end position="67"/>
    </location>
</feature>
<dbReference type="RefSeq" id="WP_089016853.1">
    <property type="nucleotide sequence ID" value="NZ_LT607412.1"/>
</dbReference>
<proteinExistence type="predicted"/>
<sequence>MGYLRIRSRHQPFEVAALAMAPVCGGLLLLLGGRPTSVRMAMPVPIQIGWELGLVLVGVGGLLGILWPGRLATGLGIELASVVVFGTISGMYTMALLVVSGRQAIAAASFSTALAVGSLWRAAQIAIDLRRLAQASQCIAVEPAEGGVP</sequence>
<keyword evidence="3" id="KW-1185">Reference proteome</keyword>
<name>A0A1C4UIF8_9ACTN</name>
<dbReference type="OrthoDB" id="3401403at2"/>
<keyword evidence="1" id="KW-1133">Transmembrane helix</keyword>
<accession>A0A1C4UIF8</accession>
<keyword evidence="1" id="KW-0812">Transmembrane</keyword>
<reference evidence="3" key="1">
    <citation type="submission" date="2016-06" db="EMBL/GenBank/DDBJ databases">
        <authorList>
            <person name="Varghese N."/>
            <person name="Submissions Spin"/>
        </authorList>
    </citation>
    <scope>NUCLEOTIDE SEQUENCE [LARGE SCALE GENOMIC DNA]</scope>
    <source>
        <strain evidence="3">DSM 44875</strain>
    </source>
</reference>
<dbReference type="EMBL" id="LT607412">
    <property type="protein sequence ID" value="SCE71496.1"/>
    <property type="molecule type" value="Genomic_DNA"/>
</dbReference>
<protein>
    <submittedName>
        <fullName evidence="2">Uncharacterized protein</fullName>
    </submittedName>
</protein>
<evidence type="ECO:0000256" key="1">
    <source>
        <dbReference type="SAM" id="Phobius"/>
    </source>
</evidence>
<keyword evidence="1" id="KW-0472">Membrane</keyword>
<gene>
    <name evidence="2" type="ORF">GA0070607_0686</name>
</gene>
<evidence type="ECO:0000313" key="3">
    <source>
        <dbReference type="Proteomes" id="UP000198243"/>
    </source>
</evidence>
<dbReference type="Proteomes" id="UP000198243">
    <property type="component" value="Chromosome I"/>
</dbReference>
<feature type="transmembrane region" description="Helical" evidence="1">
    <location>
        <begin position="104"/>
        <end position="123"/>
    </location>
</feature>
<organism evidence="2 3">
    <name type="scientific">Micromonospora coriariae</name>
    <dbReference type="NCBI Taxonomy" id="285665"/>
    <lineage>
        <taxon>Bacteria</taxon>
        <taxon>Bacillati</taxon>
        <taxon>Actinomycetota</taxon>
        <taxon>Actinomycetes</taxon>
        <taxon>Micromonosporales</taxon>
        <taxon>Micromonosporaceae</taxon>
        <taxon>Micromonospora</taxon>
    </lineage>
</organism>